<feature type="transmembrane region" description="Helical" evidence="1">
    <location>
        <begin position="48"/>
        <end position="68"/>
    </location>
</feature>
<keyword evidence="1" id="KW-0472">Membrane</keyword>
<evidence type="ECO:0000313" key="3">
    <source>
        <dbReference type="Proteomes" id="UP000050331"/>
    </source>
</evidence>
<evidence type="ECO:0000313" key="2">
    <source>
        <dbReference type="EMBL" id="ALX48617.1"/>
    </source>
</evidence>
<feature type="transmembrane region" description="Helical" evidence="1">
    <location>
        <begin position="21"/>
        <end position="42"/>
    </location>
</feature>
<dbReference type="RefSeq" id="WP_068444527.1">
    <property type="nucleotide sequence ID" value="NZ_CP013862.1"/>
</dbReference>
<protein>
    <submittedName>
        <fullName evidence="2">Heme ABC transporter</fullName>
    </submittedName>
</protein>
<accession>A0A0U4EDG5</accession>
<dbReference type="STRING" id="1472767.AOX59_08345"/>
<sequence length="81" mass="8974">MRRLSEEKKSLFDIWGDNVKLSDLLIAMLICIVMTLGGYLIAPGDDPQPLIFGLVGGVIGFIISSIIIKPKREIKDIEEES</sequence>
<evidence type="ECO:0000256" key="1">
    <source>
        <dbReference type="SAM" id="Phobius"/>
    </source>
</evidence>
<keyword evidence="1" id="KW-1133">Transmembrane helix</keyword>
<name>A0A0U4EDG5_9BACI</name>
<dbReference type="Proteomes" id="UP000050331">
    <property type="component" value="Chromosome"/>
</dbReference>
<dbReference type="EMBL" id="CP013862">
    <property type="protein sequence ID" value="ALX48617.1"/>
    <property type="molecule type" value="Genomic_DNA"/>
</dbReference>
<organism evidence="2 3">
    <name type="scientific">Lentibacillus amyloliquefaciens</name>
    <dbReference type="NCBI Taxonomy" id="1472767"/>
    <lineage>
        <taxon>Bacteria</taxon>
        <taxon>Bacillati</taxon>
        <taxon>Bacillota</taxon>
        <taxon>Bacilli</taxon>
        <taxon>Bacillales</taxon>
        <taxon>Bacillaceae</taxon>
        <taxon>Lentibacillus</taxon>
    </lineage>
</organism>
<keyword evidence="1" id="KW-0812">Transmembrane</keyword>
<gene>
    <name evidence="2" type="ORF">AOX59_08345</name>
</gene>
<proteinExistence type="predicted"/>
<dbReference type="AlphaFoldDB" id="A0A0U4EDG5"/>
<reference evidence="2 3" key="1">
    <citation type="submission" date="2016-01" db="EMBL/GenBank/DDBJ databases">
        <title>Complete genome sequence of strain Lentibacillus amyloliquefaciens LAM0015T isolated from saline sediment.</title>
        <authorList>
            <person name="Wang J.-L."/>
            <person name="He M.-X."/>
        </authorList>
    </citation>
    <scope>NUCLEOTIDE SEQUENCE [LARGE SCALE GENOMIC DNA]</scope>
    <source>
        <strain evidence="2 3">LAM0015</strain>
    </source>
</reference>
<dbReference type="KEGG" id="lao:AOX59_08345"/>
<dbReference type="OrthoDB" id="1924966at2"/>
<keyword evidence="3" id="KW-1185">Reference proteome</keyword>